<gene>
    <name evidence="1" type="ORF">CPSG_03518</name>
</gene>
<keyword evidence="2" id="KW-1185">Reference proteome</keyword>
<organism evidence="2">
    <name type="scientific">Coccidioides posadasii (strain RMSCC 757 / Silveira)</name>
    <name type="common">Valley fever fungus</name>
    <dbReference type="NCBI Taxonomy" id="443226"/>
    <lineage>
        <taxon>Eukaryota</taxon>
        <taxon>Fungi</taxon>
        <taxon>Dikarya</taxon>
        <taxon>Ascomycota</taxon>
        <taxon>Pezizomycotina</taxon>
        <taxon>Eurotiomycetes</taxon>
        <taxon>Eurotiomycetidae</taxon>
        <taxon>Onygenales</taxon>
        <taxon>Onygenaceae</taxon>
        <taxon>Coccidioides</taxon>
    </lineage>
</organism>
<accession>E9D090</accession>
<sequence length="53" mass="6018">MRFLAARRGHLPADFECDPLRVCADLSQSKLFDQSDLSVSISDKTDRPFRACM</sequence>
<reference evidence="2" key="1">
    <citation type="journal article" date="2010" name="Genome Res.">
        <title>Population genomic sequencing of Coccidioides fungi reveals recent hybridization and transposon control.</title>
        <authorList>
            <person name="Neafsey D.E."/>
            <person name="Barker B.M."/>
            <person name="Sharpton T.J."/>
            <person name="Stajich J.E."/>
            <person name="Park D.J."/>
            <person name="Whiston E."/>
            <person name="Hung C.-Y."/>
            <person name="McMahan C."/>
            <person name="White J."/>
            <person name="Sykes S."/>
            <person name="Heiman D."/>
            <person name="Young S."/>
            <person name="Zeng Q."/>
            <person name="Abouelleil A."/>
            <person name="Aftuck L."/>
            <person name="Bessette D."/>
            <person name="Brown A."/>
            <person name="FitzGerald M."/>
            <person name="Lui A."/>
            <person name="Macdonald J.P."/>
            <person name="Priest M."/>
            <person name="Orbach M.J."/>
            <person name="Galgiani J.N."/>
            <person name="Kirkland T.N."/>
            <person name="Cole G.T."/>
            <person name="Birren B.W."/>
            <person name="Henn M.R."/>
            <person name="Taylor J.W."/>
            <person name="Rounsley S.D."/>
        </authorList>
    </citation>
    <scope>NUCLEOTIDE SEQUENCE [LARGE SCALE GENOMIC DNA]</scope>
    <source>
        <strain evidence="2">RMSCC 757 / Silveira</strain>
    </source>
</reference>
<evidence type="ECO:0000313" key="2">
    <source>
        <dbReference type="Proteomes" id="UP000002497"/>
    </source>
</evidence>
<name>E9D090_COCPS</name>
<proteinExistence type="predicted"/>
<dbReference type="HOGENOM" id="CLU_3068533_0_0_1"/>
<reference evidence="2" key="2">
    <citation type="submission" date="2010-03" db="EMBL/GenBank/DDBJ databases">
        <title>The genome sequence of Coccidioides posadasii strain Silveira.</title>
        <authorList>
            <consortium name="The Broad Institute Genome Sequencing Center for Infectious Disease"/>
            <person name="Neafsey D."/>
            <person name="Orbach M."/>
            <person name="Henn M.R."/>
            <person name="Cole G.T."/>
            <person name="Galgiani J."/>
            <person name="Gardner M.J."/>
            <person name="Kirkland T.N."/>
            <person name="Taylor J.W."/>
            <person name="Young S.K."/>
            <person name="Zeng Q."/>
            <person name="Koehrsen M."/>
            <person name="Alvarado L."/>
            <person name="Berlin A."/>
            <person name="Borenstein D."/>
            <person name="Chapman S.B."/>
            <person name="Chen Z."/>
            <person name="Engels R."/>
            <person name="Freedman E."/>
            <person name="Gellesch M."/>
            <person name="Goldberg J."/>
            <person name="Griggs A."/>
            <person name="Gujja S."/>
            <person name="Heilman E."/>
            <person name="Heiman D."/>
            <person name="Howarth C."/>
            <person name="Jen D."/>
            <person name="Larson L."/>
            <person name="Mehta T."/>
            <person name="Neiman D."/>
            <person name="Park D."/>
            <person name="Pearson M."/>
            <person name="Richards J."/>
            <person name="Roberts A."/>
            <person name="Saif S."/>
            <person name="Shea T."/>
            <person name="Shenoy N."/>
            <person name="Sisk P."/>
            <person name="Stolte C."/>
            <person name="Sykes S."/>
            <person name="Walk T."/>
            <person name="White J."/>
            <person name="Yandava C."/>
            <person name="Haas B."/>
            <person name="Nusbaum C."/>
            <person name="Birren B."/>
        </authorList>
    </citation>
    <scope>NUCLEOTIDE SEQUENCE [LARGE SCALE GENOMIC DNA]</scope>
    <source>
        <strain evidence="2">RMSCC 757 / Silveira</strain>
    </source>
</reference>
<dbReference type="EMBL" id="GL636489">
    <property type="protein sequence ID" value="EFW20343.1"/>
    <property type="molecule type" value="Genomic_DNA"/>
</dbReference>
<protein>
    <submittedName>
        <fullName evidence="1">Uncharacterized protein</fullName>
    </submittedName>
</protein>
<dbReference type="Proteomes" id="UP000002497">
    <property type="component" value="Unassembled WGS sequence"/>
</dbReference>
<dbReference type="AlphaFoldDB" id="E9D090"/>
<evidence type="ECO:0000313" key="1">
    <source>
        <dbReference type="EMBL" id="EFW20343.1"/>
    </source>
</evidence>
<dbReference type="VEuPathDB" id="FungiDB:CPSG_03518"/>